<sequence>MSTDPALRTRSGRSRRRRRAFGIGFAAVIAVLGVVALAGAAVSSVQGPRVTAVSVDPQAAVEAGGARVILTTSQSLQKVETSQVTVTPAASFTVQTSGRDIGVRFSNALYDDTQYTVTVHGVVGIGGGPVTTLTESFHTPALSVFMLKRGSGTDTIFRTGLDGAQAVPVFENPHIEDFRATSQHLVMSVRTADDKPELIVTDLDGANARTLPLPGAGDIRDLGVADRGEVIGYTFTDANVSKTSGDASVLYTDSLALQDAAAPPTRIALSGVSPSVAQWRFVPGTDNILVLTFDGRLLLASSAGKDPVDLGSAASIDGIARGSTSAIIERPDGTYSIDLTSGAQTLLTDPPNVAGFAGTVTPLTATTTLRQYAQVTNGATTGTEIFRVLANGTSSVVYTSAATDAVLQVCTSPSARYAAVLIAPNVAQNPYVTTYEYPVPGTVETHIIDLDTGKEVSKLSAFDISWCQVPIE</sequence>
<reference evidence="2 5" key="2">
    <citation type="journal article" date="2018" name="Nat. Biotechnol.">
        <title>A standardized bacterial taxonomy based on genome phylogeny substantially revises the tree of life.</title>
        <authorList>
            <person name="Parks D.H."/>
            <person name="Chuvochina M."/>
            <person name="Waite D.W."/>
            <person name="Rinke C."/>
            <person name="Skarshewski A."/>
            <person name="Chaumeil P.A."/>
            <person name="Hugenholtz P."/>
        </authorList>
    </citation>
    <scope>NUCLEOTIDE SEQUENCE [LARGE SCALE GENOMIC DNA]</scope>
    <source>
        <strain evidence="2">UBA9152</strain>
    </source>
</reference>
<evidence type="ECO:0008006" key="6">
    <source>
        <dbReference type="Google" id="ProtNLM"/>
    </source>
</evidence>
<evidence type="ECO:0000313" key="4">
    <source>
        <dbReference type="Proteomes" id="UP000033451"/>
    </source>
</evidence>
<protein>
    <recommendedName>
        <fullName evidence="6">SbsA Ig-like domain-containing protein</fullName>
    </recommendedName>
</protein>
<feature type="transmembrane region" description="Helical" evidence="1">
    <location>
        <begin position="20"/>
        <end position="42"/>
    </location>
</feature>
<proteinExistence type="predicted"/>
<keyword evidence="4" id="KW-1185">Reference proteome</keyword>
<accession>A0A0F0M0N3</accession>
<dbReference type="Proteomes" id="UP000033451">
    <property type="component" value="Unassembled WGS sequence"/>
</dbReference>
<name>A0A0F0M0N3_9MICO</name>
<dbReference type="PATRIC" id="fig|400772.4.peg.1088"/>
<dbReference type="EMBL" id="JYIY01000068">
    <property type="protein sequence ID" value="KJL37176.1"/>
    <property type="molecule type" value="Genomic_DNA"/>
</dbReference>
<keyword evidence="1" id="KW-0812">Transmembrane</keyword>
<dbReference type="AlphaFoldDB" id="A0A0F0M0N3"/>
<evidence type="ECO:0000256" key="1">
    <source>
        <dbReference type="SAM" id="Phobius"/>
    </source>
</evidence>
<evidence type="ECO:0000313" key="5">
    <source>
        <dbReference type="Proteomes" id="UP000257479"/>
    </source>
</evidence>
<dbReference type="STRING" id="400772.RR49_01064"/>
<comment type="caution">
    <text evidence="3">The sequence shown here is derived from an EMBL/GenBank/DDBJ whole genome shotgun (WGS) entry which is preliminary data.</text>
</comment>
<reference evidence="3 4" key="1">
    <citation type="submission" date="2015-02" db="EMBL/GenBank/DDBJ databases">
        <title>Draft genome sequences of ten Microbacterium spp. with emphasis on heavy metal contaminated environments.</title>
        <authorList>
            <person name="Corretto E."/>
        </authorList>
    </citation>
    <scope>NUCLEOTIDE SEQUENCE [LARGE SCALE GENOMIC DNA]</scope>
    <source>
        <strain evidence="3 4">DSM 18659</strain>
    </source>
</reference>
<keyword evidence="1" id="KW-0472">Membrane</keyword>
<dbReference type="RefSeq" id="WP_045247027.1">
    <property type="nucleotide sequence ID" value="NZ_JYIY01000068.1"/>
</dbReference>
<dbReference type="EMBL" id="DMNG01000003">
    <property type="protein sequence ID" value="HAN23001.1"/>
    <property type="molecule type" value="Genomic_DNA"/>
</dbReference>
<gene>
    <name evidence="2" type="ORF">DCP95_00310</name>
    <name evidence="3" type="ORF">RR49_01064</name>
</gene>
<evidence type="ECO:0000313" key="3">
    <source>
        <dbReference type="EMBL" id="KJL37176.1"/>
    </source>
</evidence>
<evidence type="ECO:0000313" key="2">
    <source>
        <dbReference type="EMBL" id="HAN23001.1"/>
    </source>
</evidence>
<keyword evidence="1" id="KW-1133">Transmembrane helix</keyword>
<organism evidence="3 4">
    <name type="scientific">Microbacterium ginsengisoli</name>
    <dbReference type="NCBI Taxonomy" id="400772"/>
    <lineage>
        <taxon>Bacteria</taxon>
        <taxon>Bacillati</taxon>
        <taxon>Actinomycetota</taxon>
        <taxon>Actinomycetes</taxon>
        <taxon>Micrococcales</taxon>
        <taxon>Microbacteriaceae</taxon>
        <taxon>Microbacterium</taxon>
    </lineage>
</organism>
<dbReference type="OrthoDB" id="5057864at2"/>
<dbReference type="Proteomes" id="UP000257479">
    <property type="component" value="Unassembled WGS sequence"/>
</dbReference>